<dbReference type="CDD" id="cd18793">
    <property type="entry name" value="SF2_C_SNF"/>
    <property type="match status" value="1"/>
</dbReference>
<keyword evidence="1" id="KW-0378">Hydrolase</keyword>
<evidence type="ECO:0000313" key="4">
    <source>
        <dbReference type="EMBL" id="CAD8880153.1"/>
    </source>
</evidence>
<dbReference type="AlphaFoldDB" id="A0A7S1FPQ6"/>
<feature type="domain" description="Helicase ATP-binding" evidence="2">
    <location>
        <begin position="52"/>
        <end position="228"/>
    </location>
</feature>
<dbReference type="InterPro" id="IPR001650">
    <property type="entry name" value="Helicase_C-like"/>
</dbReference>
<dbReference type="Pfam" id="PF00176">
    <property type="entry name" value="SNF2-rel_dom"/>
    <property type="match status" value="1"/>
</dbReference>
<dbReference type="InterPro" id="IPR049730">
    <property type="entry name" value="SNF2/RAD54-like_C"/>
</dbReference>
<dbReference type="PANTHER" id="PTHR45629:SF7">
    <property type="entry name" value="DNA EXCISION REPAIR PROTEIN ERCC-6-RELATED"/>
    <property type="match status" value="1"/>
</dbReference>
<dbReference type="Gene3D" id="3.40.50.300">
    <property type="entry name" value="P-loop containing nucleotide triphosphate hydrolases"/>
    <property type="match status" value="1"/>
</dbReference>
<dbReference type="Gene3D" id="3.40.50.10810">
    <property type="entry name" value="Tandem AAA-ATPase domain"/>
    <property type="match status" value="1"/>
</dbReference>
<dbReference type="SMART" id="SM00490">
    <property type="entry name" value="HELICc"/>
    <property type="match status" value="1"/>
</dbReference>
<dbReference type="PROSITE" id="PS51194">
    <property type="entry name" value="HELICASE_CTER"/>
    <property type="match status" value="1"/>
</dbReference>
<gene>
    <name evidence="4" type="ORF">CHYS00102_LOCUS7338</name>
</gene>
<sequence length="727" mass="82433">MDYSGFYPWTYNKASKDFTLDSLNRCGVKIEIPRAIFLKLFEHQREGVAWMARRFKSGIGGILGDEMGMGKTLSTVTMLGGLMRSGEVKYVLIVCPVSLMVTWNTEAVPVLKKCVPKAQVTMLDSSIPKKRRSERLKMVLTSDLPQLVITTYGLVHQDLLPKDFHGNETNWNVMVLDEGHKIKNPSTKVNQQCHLIAKKNTFRLILTGTPIMNNLKELWALIDWSTSGKILGTFRDFQQRFSRPIEEGRHKDASPIICQTADEVNTRLKNTIKPYLLQRFKDGAFADKLPSYKDYVVFTELSKTQRSVYQGYLDSVAVKNAIDGGEFVLAAITKLKKICGHPSLIEKRLEEKNSRRKSVAPEYYLSPKKLVEQSAKLETLIDLLKKLNQEKHRTLIFSQSTRMLDIIERVLFENSFCLSRIDGSIRGRERQDIVDEFNENKLEVNIMLLSTKVGGYGLTINGASRCIIYDPSWNPAEDLQAVARCYRIGQKLPVEVYRLIAGGTVEEKMYEMQVDKGGLIDVVQKTGATKRIFMKKDRKKLFELSAPGVCDMLAKIERDNMERNSHEVLRCLKNLIGWACHDEIYQQRSGTDSGSSTTPIKGNFENSAVIAKFDQENNASLKYGKSQIVLQNCENTFVPLGPGINSHQSVKGLCNQIYADHRSPMQQISISYHTFSSANEKGILLKRKGEMEQLMYILMEIVGHAPKHDKVKLLENIAHTANELGWI</sequence>
<evidence type="ECO:0000259" key="2">
    <source>
        <dbReference type="PROSITE" id="PS51192"/>
    </source>
</evidence>
<dbReference type="PANTHER" id="PTHR45629">
    <property type="entry name" value="SNF2/RAD54 FAMILY MEMBER"/>
    <property type="match status" value="1"/>
</dbReference>
<protein>
    <submittedName>
        <fullName evidence="4">Uncharacterized protein</fullName>
    </submittedName>
</protein>
<evidence type="ECO:0000259" key="3">
    <source>
        <dbReference type="PROSITE" id="PS51194"/>
    </source>
</evidence>
<dbReference type="SUPFAM" id="SSF52540">
    <property type="entry name" value="P-loop containing nucleoside triphosphate hydrolases"/>
    <property type="match status" value="2"/>
</dbReference>
<dbReference type="GO" id="GO:0015616">
    <property type="term" value="F:DNA translocase activity"/>
    <property type="evidence" value="ECO:0007669"/>
    <property type="project" value="TreeGrafter"/>
</dbReference>
<dbReference type="GO" id="GO:0005524">
    <property type="term" value="F:ATP binding"/>
    <property type="evidence" value="ECO:0007669"/>
    <property type="project" value="InterPro"/>
</dbReference>
<feature type="domain" description="Helicase C-terminal" evidence="3">
    <location>
        <begin position="379"/>
        <end position="538"/>
    </location>
</feature>
<organism evidence="4">
    <name type="scientific">Corethron hystrix</name>
    <dbReference type="NCBI Taxonomy" id="216773"/>
    <lineage>
        <taxon>Eukaryota</taxon>
        <taxon>Sar</taxon>
        <taxon>Stramenopiles</taxon>
        <taxon>Ochrophyta</taxon>
        <taxon>Bacillariophyta</taxon>
        <taxon>Coscinodiscophyceae</taxon>
        <taxon>Corethrophycidae</taxon>
        <taxon>Corethrales</taxon>
        <taxon>Corethraceae</taxon>
        <taxon>Corethron</taxon>
    </lineage>
</organism>
<dbReference type="Pfam" id="PF00271">
    <property type="entry name" value="Helicase_C"/>
    <property type="match status" value="1"/>
</dbReference>
<dbReference type="EMBL" id="HBFR01010141">
    <property type="protein sequence ID" value="CAD8880153.1"/>
    <property type="molecule type" value="Transcribed_RNA"/>
</dbReference>
<dbReference type="InterPro" id="IPR027417">
    <property type="entry name" value="P-loop_NTPase"/>
</dbReference>
<dbReference type="InterPro" id="IPR014001">
    <property type="entry name" value="Helicase_ATP-bd"/>
</dbReference>
<dbReference type="InterPro" id="IPR050496">
    <property type="entry name" value="SNF2_RAD54_helicase_repair"/>
</dbReference>
<dbReference type="SMART" id="SM00487">
    <property type="entry name" value="DEXDc"/>
    <property type="match status" value="1"/>
</dbReference>
<accession>A0A7S1FPQ6</accession>
<name>A0A7S1FPQ6_9STRA</name>
<dbReference type="GO" id="GO:0016787">
    <property type="term" value="F:hydrolase activity"/>
    <property type="evidence" value="ECO:0007669"/>
    <property type="project" value="UniProtKB-KW"/>
</dbReference>
<dbReference type="PROSITE" id="PS51192">
    <property type="entry name" value="HELICASE_ATP_BIND_1"/>
    <property type="match status" value="1"/>
</dbReference>
<dbReference type="InterPro" id="IPR038718">
    <property type="entry name" value="SNF2-like_sf"/>
</dbReference>
<reference evidence="4" key="1">
    <citation type="submission" date="2021-01" db="EMBL/GenBank/DDBJ databases">
        <authorList>
            <person name="Corre E."/>
            <person name="Pelletier E."/>
            <person name="Niang G."/>
            <person name="Scheremetjew M."/>
            <person name="Finn R."/>
            <person name="Kale V."/>
            <person name="Holt S."/>
            <person name="Cochrane G."/>
            <person name="Meng A."/>
            <person name="Brown T."/>
            <person name="Cohen L."/>
        </authorList>
    </citation>
    <scope>NUCLEOTIDE SEQUENCE</scope>
    <source>
        <strain evidence="4">308</strain>
    </source>
</reference>
<dbReference type="InterPro" id="IPR000330">
    <property type="entry name" value="SNF2_N"/>
</dbReference>
<proteinExistence type="predicted"/>
<evidence type="ECO:0000256" key="1">
    <source>
        <dbReference type="ARBA" id="ARBA00022801"/>
    </source>
</evidence>